<dbReference type="EMBL" id="LR828257">
    <property type="protein sequence ID" value="CAD0304691.1"/>
    <property type="molecule type" value="Genomic_DNA"/>
</dbReference>
<gene>
    <name evidence="1" type="ORF">CFBP498_05670</name>
</gene>
<accession>A0A6V7BRY1</accession>
<dbReference type="EMBL" id="LR828257">
    <property type="protein sequence ID" value="CAD0304687.1"/>
    <property type="molecule type" value="Genomic_DNA"/>
</dbReference>
<organism evidence="1 2">
    <name type="scientific">Xanthomonas hortorum pv. vitians</name>
    <dbReference type="NCBI Taxonomy" id="83224"/>
    <lineage>
        <taxon>Bacteria</taxon>
        <taxon>Pseudomonadati</taxon>
        <taxon>Pseudomonadota</taxon>
        <taxon>Gammaproteobacteria</taxon>
        <taxon>Lysobacterales</taxon>
        <taxon>Lysobacteraceae</taxon>
        <taxon>Xanthomonas</taxon>
    </lineage>
</organism>
<keyword evidence="2" id="KW-1185">Reference proteome</keyword>
<dbReference type="Proteomes" id="UP000515406">
    <property type="component" value="Chromosome"/>
</dbReference>
<dbReference type="AlphaFoldDB" id="A0A6V7BRY1"/>
<proteinExistence type="predicted"/>
<reference evidence="1 2" key="1">
    <citation type="submission" date="2020-07" db="EMBL/GenBank/DDBJ databases">
        <authorList>
            <person name="Pothier F. J."/>
        </authorList>
    </citation>
    <scope>NUCLEOTIDE SEQUENCE [LARGE SCALE GENOMIC DNA]</scope>
    <source>
        <strain evidence="1 2">CFBP 498</strain>
    </source>
</reference>
<evidence type="ECO:0000313" key="1">
    <source>
        <dbReference type="EMBL" id="CAD0304691.1"/>
    </source>
</evidence>
<protein>
    <submittedName>
        <fullName evidence="1">Uncharacterized protein</fullName>
    </submittedName>
</protein>
<name>A0A6V7BRY1_9XANT</name>
<evidence type="ECO:0000313" key="2">
    <source>
        <dbReference type="Proteomes" id="UP000515406"/>
    </source>
</evidence>
<sequence>MPQFMIAWNFSKLRRAAGPLNLWSVCQVGIVVLILPTKLTLPPHCE</sequence>